<evidence type="ECO:0000313" key="2">
    <source>
        <dbReference type="EMBL" id="ABJ06012.1"/>
    </source>
</evidence>
<dbReference type="KEGG" id="rpe:RPE_2068"/>
<name>Q07PX2_RHOP5</name>
<feature type="transmembrane region" description="Helical" evidence="1">
    <location>
        <begin position="100"/>
        <end position="124"/>
    </location>
</feature>
<dbReference type="AlphaFoldDB" id="Q07PX2"/>
<dbReference type="HOGENOM" id="CLU_1255152_0_0_5"/>
<evidence type="ECO:0008006" key="3">
    <source>
        <dbReference type="Google" id="ProtNLM"/>
    </source>
</evidence>
<dbReference type="STRING" id="316055.RPE_2068"/>
<organism evidence="2">
    <name type="scientific">Rhodopseudomonas palustris (strain BisA53)</name>
    <dbReference type="NCBI Taxonomy" id="316055"/>
    <lineage>
        <taxon>Bacteria</taxon>
        <taxon>Pseudomonadati</taxon>
        <taxon>Pseudomonadota</taxon>
        <taxon>Alphaproteobacteria</taxon>
        <taxon>Hyphomicrobiales</taxon>
        <taxon>Nitrobacteraceae</taxon>
        <taxon>Rhodopseudomonas</taxon>
    </lineage>
</organism>
<dbReference type="EMBL" id="CP000463">
    <property type="protein sequence ID" value="ABJ06012.1"/>
    <property type="molecule type" value="Genomic_DNA"/>
</dbReference>
<sequence length="220" mass="24950">MDTEDSDIGWERLMSDLSTAETGDAQYQLASQEIARHLQDVEINKAAHFEIAERYARFEHSIHLVGAISFVGIVVVWFIATQLFQLIEGFGHSVDATWRFAANSVIPIALVLANVIATAILYIYRFGELAKRHRDAAQLYHRLFRRIKNWQTDCPDSSFTPRLLTLVHEFRNEVSELNHNSPDIEEWAWKRAHTELQKGGTVYDIDTATSTGGPPDAPVN</sequence>
<keyword evidence="1" id="KW-0812">Transmembrane</keyword>
<protein>
    <recommendedName>
        <fullName evidence="3">DUF4231 domain-containing protein</fullName>
    </recommendedName>
</protein>
<reference evidence="2" key="1">
    <citation type="submission" date="2006-09" db="EMBL/GenBank/DDBJ databases">
        <title>Complete sequence of Rhodopseudomonas palustris BisA53.</title>
        <authorList>
            <consortium name="US DOE Joint Genome Institute"/>
            <person name="Copeland A."/>
            <person name="Lucas S."/>
            <person name="Lapidus A."/>
            <person name="Barry K."/>
            <person name="Detter J.C."/>
            <person name="Glavina del Rio T."/>
            <person name="Hammon N."/>
            <person name="Israni S."/>
            <person name="Dalin E."/>
            <person name="Tice H."/>
            <person name="Pitluck S."/>
            <person name="Chain P."/>
            <person name="Malfatti S."/>
            <person name="Shin M."/>
            <person name="Vergez L."/>
            <person name="Schmutz J."/>
            <person name="Larimer F."/>
            <person name="Land M."/>
            <person name="Hauser L."/>
            <person name="Pelletier D.A."/>
            <person name="Kyrpides N."/>
            <person name="Kim E."/>
            <person name="Harwood C.S."/>
            <person name="Oda Y."/>
            <person name="Richardson P."/>
        </authorList>
    </citation>
    <scope>NUCLEOTIDE SEQUENCE [LARGE SCALE GENOMIC DNA]</scope>
    <source>
        <strain evidence="2">BisA53</strain>
    </source>
</reference>
<keyword evidence="1" id="KW-0472">Membrane</keyword>
<accession>Q07PX2</accession>
<evidence type="ECO:0000256" key="1">
    <source>
        <dbReference type="SAM" id="Phobius"/>
    </source>
</evidence>
<gene>
    <name evidence="2" type="ordered locus">RPE_2068</name>
</gene>
<keyword evidence="1" id="KW-1133">Transmembrane helix</keyword>
<dbReference type="NCBIfam" id="NF033632">
    <property type="entry name" value="SLATT_4"/>
    <property type="match status" value="1"/>
</dbReference>
<feature type="transmembrane region" description="Helical" evidence="1">
    <location>
        <begin position="62"/>
        <end position="80"/>
    </location>
</feature>
<proteinExistence type="predicted"/>